<proteinExistence type="inferred from homology"/>
<evidence type="ECO:0000259" key="13">
    <source>
        <dbReference type="Pfam" id="PF13490"/>
    </source>
</evidence>
<feature type="transmembrane region" description="Helical" evidence="11">
    <location>
        <begin position="98"/>
        <end position="118"/>
    </location>
</feature>
<organism evidence="14 15">
    <name type="scientific">Planococcus massiliensis</name>
    <dbReference type="NCBI Taxonomy" id="1499687"/>
    <lineage>
        <taxon>Bacteria</taxon>
        <taxon>Bacillati</taxon>
        <taxon>Bacillota</taxon>
        <taxon>Bacilli</taxon>
        <taxon>Bacillales</taxon>
        <taxon>Caryophanaceae</taxon>
        <taxon>Planococcus</taxon>
    </lineage>
</organism>
<feature type="domain" description="Putative zinc-finger" evidence="13">
    <location>
        <begin position="8"/>
        <end position="36"/>
    </location>
</feature>
<dbReference type="RefSeq" id="WP_052650132.1">
    <property type="nucleotide sequence ID" value="NZ_CCXS01000001.1"/>
</dbReference>
<keyword evidence="3" id="KW-1003">Cell membrane</keyword>
<dbReference type="Gene3D" id="1.10.10.1320">
    <property type="entry name" value="Anti-sigma factor, zinc-finger domain"/>
    <property type="match status" value="1"/>
</dbReference>
<gene>
    <name evidence="14" type="ORF">BN1080_00469</name>
</gene>
<dbReference type="STRING" id="1499687.BN1080_00469"/>
<evidence type="ECO:0000256" key="4">
    <source>
        <dbReference type="ARBA" id="ARBA00022692"/>
    </source>
</evidence>
<comment type="subcellular location">
    <subcellularLocation>
        <location evidence="2">Cell membrane</location>
    </subcellularLocation>
    <subcellularLocation>
        <location evidence="1">Membrane</location>
        <topology evidence="1">Single-pass membrane protein</topology>
    </subcellularLocation>
</comment>
<keyword evidence="5 11" id="KW-1133">Transmembrane helix</keyword>
<protein>
    <recommendedName>
        <fullName evidence="8">Anti-sigma-W factor RsiW</fullName>
    </recommendedName>
    <alternativeName>
        <fullName evidence="10">Regulator of SigK</fullName>
    </alternativeName>
    <alternativeName>
        <fullName evidence="9">Sigma-K anti-sigma factor RskA</fullName>
    </alternativeName>
</protein>
<evidence type="ECO:0000256" key="7">
    <source>
        <dbReference type="ARBA" id="ARBA00024353"/>
    </source>
</evidence>
<dbReference type="InterPro" id="IPR027383">
    <property type="entry name" value="Znf_put"/>
</dbReference>
<evidence type="ECO:0000256" key="10">
    <source>
        <dbReference type="ARBA" id="ARBA00030803"/>
    </source>
</evidence>
<comment type="similarity">
    <text evidence="7">Belongs to the zinc-associated anti-sigma factor (ZAS) superfamily. Anti-sigma-W factor family.</text>
</comment>
<name>A0A098EH12_9BACL</name>
<dbReference type="Proteomes" id="UP000043699">
    <property type="component" value="Unassembled WGS sequence"/>
</dbReference>
<evidence type="ECO:0000256" key="11">
    <source>
        <dbReference type="SAM" id="Phobius"/>
    </source>
</evidence>
<dbReference type="GO" id="GO:0006417">
    <property type="term" value="P:regulation of translation"/>
    <property type="evidence" value="ECO:0007669"/>
    <property type="project" value="TreeGrafter"/>
</dbReference>
<keyword evidence="6 11" id="KW-0472">Membrane</keyword>
<dbReference type="PANTHER" id="PTHR37461">
    <property type="entry name" value="ANTI-SIGMA-K FACTOR RSKA"/>
    <property type="match status" value="1"/>
</dbReference>
<evidence type="ECO:0000313" key="14">
    <source>
        <dbReference type="EMBL" id="CEG21558.1"/>
    </source>
</evidence>
<feature type="domain" description="Anti-sigma K factor RskA C-terminal" evidence="12">
    <location>
        <begin position="102"/>
        <end position="233"/>
    </location>
</feature>
<evidence type="ECO:0000256" key="1">
    <source>
        <dbReference type="ARBA" id="ARBA00004167"/>
    </source>
</evidence>
<reference evidence="14 15" key="1">
    <citation type="submission" date="2014-09" db="EMBL/GenBank/DDBJ databases">
        <authorList>
            <person name="Urmite Genomes Urmite Genomes"/>
        </authorList>
    </citation>
    <scope>NUCLEOTIDE SEQUENCE [LARGE SCALE GENOMIC DNA]</scope>
    <source>
        <strain evidence="14 15">ES2</strain>
    </source>
</reference>
<dbReference type="EMBL" id="CCXS01000001">
    <property type="protein sequence ID" value="CEG21558.1"/>
    <property type="molecule type" value="Genomic_DNA"/>
</dbReference>
<dbReference type="PANTHER" id="PTHR37461:SF1">
    <property type="entry name" value="ANTI-SIGMA-K FACTOR RSKA"/>
    <property type="match status" value="1"/>
</dbReference>
<dbReference type="Pfam" id="PF13490">
    <property type="entry name" value="zf-HC2"/>
    <property type="match status" value="1"/>
</dbReference>
<dbReference type="AlphaFoldDB" id="A0A098EH12"/>
<evidence type="ECO:0000256" key="5">
    <source>
        <dbReference type="ARBA" id="ARBA00022989"/>
    </source>
</evidence>
<dbReference type="OrthoDB" id="150725at2"/>
<dbReference type="InterPro" id="IPR051474">
    <property type="entry name" value="Anti-sigma-K/W_factor"/>
</dbReference>
<keyword evidence="4 11" id="KW-0812">Transmembrane</keyword>
<keyword evidence="15" id="KW-1185">Reference proteome</keyword>
<evidence type="ECO:0000256" key="3">
    <source>
        <dbReference type="ARBA" id="ARBA00022475"/>
    </source>
</evidence>
<evidence type="ECO:0000313" key="15">
    <source>
        <dbReference type="Proteomes" id="UP000043699"/>
    </source>
</evidence>
<sequence length="239" mass="26558">MAKLNCDHVIDYLNGTLSKEEQLEFEQHLKTCADCQEIIEMTGDLPYLADPVEPPAGMKARILSNVFEEEKEQEKPVELNREPVPLAAKKTLKKKNRWPVLIAAALFVSLLGNGYALLKLSEQPETNDEMAFQSIDLQPNEVFGGTAKAAIIREEESLELVVQAEQLEALEGEQVYQIWLLKEGKPIPAGAFTPSEEGKGNAYYSLEDNTEDWDTIAITLEPQAGNETPKGEIVLSSEI</sequence>
<dbReference type="InterPro" id="IPR041916">
    <property type="entry name" value="Anti_sigma_zinc_sf"/>
</dbReference>
<dbReference type="GO" id="GO:0005886">
    <property type="term" value="C:plasma membrane"/>
    <property type="evidence" value="ECO:0007669"/>
    <property type="project" value="UniProtKB-SubCell"/>
</dbReference>
<evidence type="ECO:0000259" key="12">
    <source>
        <dbReference type="Pfam" id="PF10099"/>
    </source>
</evidence>
<dbReference type="InterPro" id="IPR018764">
    <property type="entry name" value="RskA_C"/>
</dbReference>
<dbReference type="Pfam" id="PF10099">
    <property type="entry name" value="RskA_C"/>
    <property type="match status" value="1"/>
</dbReference>
<evidence type="ECO:0000256" key="9">
    <source>
        <dbReference type="ARBA" id="ARBA00029829"/>
    </source>
</evidence>
<evidence type="ECO:0000256" key="2">
    <source>
        <dbReference type="ARBA" id="ARBA00004236"/>
    </source>
</evidence>
<evidence type="ECO:0000256" key="8">
    <source>
        <dbReference type="ARBA" id="ARBA00024438"/>
    </source>
</evidence>
<accession>A0A098EH12</accession>
<dbReference type="GO" id="GO:0016989">
    <property type="term" value="F:sigma factor antagonist activity"/>
    <property type="evidence" value="ECO:0007669"/>
    <property type="project" value="TreeGrafter"/>
</dbReference>
<evidence type="ECO:0000256" key="6">
    <source>
        <dbReference type="ARBA" id="ARBA00023136"/>
    </source>
</evidence>